<sequence length="236" mass="26872">MPAQHRYQSSSAEADFDNEDNGNSTSVHQDWLRDSSGADCESLSPDQQPELEENSGELRLKSTYVVTKVSQLTGQKIGEKLKNFLRNLVIRNLKSSQSALIKVILVIGIAPVTAILRKAILYNYNDPLHPGRRTVLDFQREIMPITWGDIQVPFHPQIDDMIFIKGDNPHPWLAKVLTIQERAKTAKVVYYVEDVQRPGGTLYVQCQERRQAQDIVSWDSILCHANGEWRGDTWIM</sequence>
<keyword evidence="3" id="KW-1185">Reference proteome</keyword>
<dbReference type="EMBL" id="RCHS01002147">
    <property type="protein sequence ID" value="RMX49371.1"/>
    <property type="molecule type" value="Genomic_DNA"/>
</dbReference>
<dbReference type="AlphaFoldDB" id="A0A3M6U6Y5"/>
<evidence type="ECO:0000313" key="3">
    <source>
        <dbReference type="Proteomes" id="UP000275408"/>
    </source>
</evidence>
<evidence type="ECO:0000313" key="2">
    <source>
        <dbReference type="EMBL" id="RMX49371.1"/>
    </source>
</evidence>
<evidence type="ECO:0000256" key="1">
    <source>
        <dbReference type="SAM" id="MobiDB-lite"/>
    </source>
</evidence>
<feature type="region of interest" description="Disordered" evidence="1">
    <location>
        <begin position="1"/>
        <end position="55"/>
    </location>
</feature>
<feature type="compositionally biased region" description="Polar residues" evidence="1">
    <location>
        <begin position="1"/>
        <end position="12"/>
    </location>
</feature>
<comment type="caution">
    <text evidence="2">The sequence shown here is derived from an EMBL/GenBank/DDBJ whole genome shotgun (WGS) entry which is preliminary data.</text>
</comment>
<dbReference type="Proteomes" id="UP000275408">
    <property type="component" value="Unassembled WGS sequence"/>
</dbReference>
<protein>
    <submittedName>
        <fullName evidence="2">Uncharacterized protein</fullName>
    </submittedName>
</protein>
<reference evidence="2 3" key="1">
    <citation type="journal article" date="2018" name="Sci. Rep.">
        <title>Comparative analysis of the Pocillopora damicornis genome highlights role of immune system in coral evolution.</title>
        <authorList>
            <person name="Cunning R."/>
            <person name="Bay R.A."/>
            <person name="Gillette P."/>
            <person name="Baker A.C."/>
            <person name="Traylor-Knowles N."/>
        </authorList>
    </citation>
    <scope>NUCLEOTIDE SEQUENCE [LARGE SCALE GENOMIC DNA]</scope>
    <source>
        <strain evidence="2">RSMAS</strain>
        <tissue evidence="2">Whole animal</tissue>
    </source>
</reference>
<gene>
    <name evidence="2" type="ORF">pdam_00014777</name>
</gene>
<organism evidence="2 3">
    <name type="scientific">Pocillopora damicornis</name>
    <name type="common">Cauliflower coral</name>
    <name type="synonym">Millepora damicornis</name>
    <dbReference type="NCBI Taxonomy" id="46731"/>
    <lineage>
        <taxon>Eukaryota</taxon>
        <taxon>Metazoa</taxon>
        <taxon>Cnidaria</taxon>
        <taxon>Anthozoa</taxon>
        <taxon>Hexacorallia</taxon>
        <taxon>Scleractinia</taxon>
        <taxon>Astrocoeniina</taxon>
        <taxon>Pocilloporidae</taxon>
        <taxon>Pocillopora</taxon>
    </lineage>
</organism>
<name>A0A3M6U6Y5_POCDA</name>
<accession>A0A3M6U6Y5</accession>
<proteinExistence type="predicted"/>